<protein>
    <recommendedName>
        <fullName evidence="5 8">ATP phosphoribosyltransferase regulatory subunit</fullName>
    </recommendedName>
</protein>
<evidence type="ECO:0000256" key="1">
    <source>
        <dbReference type="ARBA" id="ARBA00004496"/>
    </source>
</evidence>
<proteinExistence type="inferred from homology"/>
<comment type="miscellaneous">
    <text evidence="8">This function is generally fulfilled by the C-terminal part of HisG, which is missing in some bacteria such as this one.</text>
</comment>
<feature type="binding site" evidence="9">
    <location>
        <position position="124"/>
    </location>
    <ligand>
        <name>L-histidine</name>
        <dbReference type="ChEBI" id="CHEBI:57595"/>
    </ligand>
</feature>
<comment type="subunit">
    <text evidence="4 8">Heteromultimer composed of HisG and HisZ subunits.</text>
</comment>
<comment type="function">
    <text evidence="7 8">Required for the first step of histidine biosynthesis. May allow the feedback regulation of ATP phosphoribosyltransferase activity by histidine.</text>
</comment>
<comment type="pathway">
    <text evidence="2 8">Amino-acid biosynthesis; L-histidine biosynthesis; L-histidine from 5-phospho-alpha-D-ribose 1-diphosphate: step 1/9.</text>
</comment>
<dbReference type="GO" id="GO:0004821">
    <property type="term" value="F:histidine-tRNA ligase activity"/>
    <property type="evidence" value="ECO:0007669"/>
    <property type="project" value="TreeGrafter"/>
</dbReference>
<evidence type="ECO:0000256" key="4">
    <source>
        <dbReference type="ARBA" id="ARBA00011496"/>
    </source>
</evidence>
<dbReference type="Pfam" id="PF13393">
    <property type="entry name" value="tRNA-synt_His"/>
    <property type="match status" value="1"/>
</dbReference>
<dbReference type="NCBIfam" id="NF008939">
    <property type="entry name" value="PRK12292.2-1"/>
    <property type="match status" value="1"/>
</dbReference>
<keyword evidence="8" id="KW-0028">Amino-acid biosynthesis</keyword>
<keyword evidence="6 8" id="KW-0963">Cytoplasm</keyword>
<dbReference type="GO" id="GO:0000105">
    <property type="term" value="P:L-histidine biosynthetic process"/>
    <property type="evidence" value="ECO:0007669"/>
    <property type="project" value="UniProtKB-UniRule"/>
</dbReference>
<feature type="domain" description="Class II Histidinyl-tRNA synthetase (HisRS)-like catalytic core" evidence="10">
    <location>
        <begin position="8"/>
        <end position="311"/>
    </location>
</feature>
<sequence>MTLQPAVGARDLLPKDVRVNRWICARLEQVYRRWGFQELMPPSIERLDTLQAAGGIDADAVLKVIATEPLGLRPEMTASIARAAGTRLANLPRPLRFWYSGNVFRRDGEGEGEQLREDLQSGVELVGAPNLAGDVELISAALPFDPDQDVTLLIGHSGLFQGLLEGFAGQKRDALAAALRQFNPLAIAAIGLEPCEAERALRLLRLRGEPARVMDQLRGAFSSNGALDHLDTLIRLITPLAMRCGIRLQLDPTYQPGFGFYDGVVLRVVCRGAHALESIASGGRYDQLLQHFSVASSPTSGIGFGFRIEAIRALLEQGDSLPLGAACAADVLVAYASDELLSAAMARLHALHREQRSAELLPGPCASRNAAAAIAAERSISQVVWLED</sequence>
<evidence type="ECO:0000259" key="10">
    <source>
        <dbReference type="Pfam" id="PF13393"/>
    </source>
</evidence>
<evidence type="ECO:0000313" key="12">
    <source>
        <dbReference type="Proteomes" id="UP000315454"/>
    </source>
</evidence>
<dbReference type="GO" id="GO:0005737">
    <property type="term" value="C:cytoplasm"/>
    <property type="evidence" value="ECO:0007669"/>
    <property type="project" value="UniProtKB-SubCell"/>
</dbReference>
<feature type="binding site" evidence="9">
    <location>
        <position position="120"/>
    </location>
    <ligand>
        <name>L-histidine</name>
        <dbReference type="ChEBI" id="CHEBI:57595"/>
    </ligand>
</feature>
<name>A0A524RTJ6_9CHRO</name>
<dbReference type="UniPathway" id="UPA00031">
    <property type="reaction ID" value="UER00006"/>
</dbReference>
<reference evidence="11 12" key="1">
    <citation type="journal article" date="2019" name="mSystems">
        <title>Life at home and on the roam: Genomic adaptions reflect the dual lifestyle of an intracellular, facultative symbiont.</title>
        <authorList>
            <person name="Burgsdorf I."/>
        </authorList>
    </citation>
    <scope>NUCLEOTIDE SEQUENCE [LARGE SCALE GENOMIC DNA]</scope>
    <source>
        <strain evidence="11">277cI</strain>
    </source>
</reference>
<comment type="caution">
    <text evidence="11">The sequence shown here is derived from an EMBL/GenBank/DDBJ whole genome shotgun (WGS) entry which is preliminary data.</text>
</comment>
<evidence type="ECO:0000256" key="2">
    <source>
        <dbReference type="ARBA" id="ARBA00004667"/>
    </source>
</evidence>
<dbReference type="InterPro" id="IPR041715">
    <property type="entry name" value="HisRS-like_core"/>
</dbReference>
<evidence type="ECO:0000256" key="9">
    <source>
        <dbReference type="PIRSR" id="PIRSR001549-1"/>
    </source>
</evidence>
<comment type="subcellular location">
    <subcellularLocation>
        <location evidence="1 8">Cytoplasm</location>
    </subcellularLocation>
</comment>
<dbReference type="HAMAP" id="MF_00125">
    <property type="entry name" value="HisZ"/>
    <property type="match status" value="1"/>
</dbReference>
<dbReference type="GO" id="GO:0016757">
    <property type="term" value="F:glycosyltransferase activity"/>
    <property type="evidence" value="ECO:0007669"/>
    <property type="project" value="UniProtKB-KW"/>
</dbReference>
<dbReference type="GO" id="GO:0006427">
    <property type="term" value="P:histidyl-tRNA aminoacylation"/>
    <property type="evidence" value="ECO:0007669"/>
    <property type="project" value="TreeGrafter"/>
</dbReference>
<evidence type="ECO:0000256" key="6">
    <source>
        <dbReference type="ARBA" id="ARBA00022490"/>
    </source>
</evidence>
<keyword evidence="11" id="KW-0328">Glycosyltransferase</keyword>
<keyword evidence="11" id="KW-0808">Transferase</keyword>
<keyword evidence="8" id="KW-0368">Histidine biosynthesis</keyword>
<feature type="binding site" evidence="9">
    <location>
        <begin position="75"/>
        <end position="77"/>
    </location>
    <ligand>
        <name>L-histidine</name>
        <dbReference type="ChEBI" id="CHEBI:57595"/>
    </ligand>
</feature>
<evidence type="ECO:0000313" key="11">
    <source>
        <dbReference type="EMBL" id="TGH22140.1"/>
    </source>
</evidence>
<evidence type="ECO:0000256" key="5">
    <source>
        <dbReference type="ARBA" id="ARBA00020397"/>
    </source>
</evidence>
<accession>A0A524RTJ6</accession>
<comment type="similarity">
    <text evidence="3 8">Belongs to the class-II aminoacyl-tRNA synthetase family. HisZ subfamily.</text>
</comment>
<dbReference type="PIRSF" id="PIRSF001549">
    <property type="entry name" value="His-tRNA_synth"/>
    <property type="match status" value="1"/>
</dbReference>
<feature type="binding site" evidence="9">
    <location>
        <position position="105"/>
    </location>
    <ligand>
        <name>L-histidine</name>
        <dbReference type="ChEBI" id="CHEBI:57595"/>
    </ligand>
</feature>
<dbReference type="Gene3D" id="3.30.930.10">
    <property type="entry name" value="Bira Bifunctional Protein, Domain 2"/>
    <property type="match status" value="1"/>
</dbReference>
<dbReference type="AlphaFoldDB" id="A0A524RTJ6"/>
<dbReference type="InterPro" id="IPR045864">
    <property type="entry name" value="aa-tRNA-synth_II/BPL/LPL"/>
</dbReference>
<dbReference type="PANTHER" id="PTHR43707:SF1">
    <property type="entry name" value="HISTIDINE--TRNA LIGASE, MITOCHONDRIAL-RELATED"/>
    <property type="match status" value="1"/>
</dbReference>
<dbReference type="EMBL" id="SRMN01000063">
    <property type="protein sequence ID" value="TGH22140.1"/>
    <property type="molecule type" value="Genomic_DNA"/>
</dbReference>
<evidence type="ECO:0000256" key="3">
    <source>
        <dbReference type="ARBA" id="ARBA00005539"/>
    </source>
</evidence>
<gene>
    <name evidence="8" type="primary">hisZ</name>
    <name evidence="11" type="ORF">ERJ68_04835</name>
</gene>
<dbReference type="Proteomes" id="UP000315454">
    <property type="component" value="Unassembled WGS sequence"/>
</dbReference>
<dbReference type="InterPro" id="IPR004517">
    <property type="entry name" value="HisZ"/>
</dbReference>
<organism evidence="11 12">
    <name type="scientific">Aphanocapsa feldmannii 277cI</name>
    <dbReference type="NCBI Taxonomy" id="2507554"/>
    <lineage>
        <taxon>Bacteria</taxon>
        <taxon>Bacillati</taxon>
        <taxon>Cyanobacteriota</taxon>
        <taxon>Cyanophyceae</taxon>
        <taxon>Oscillatoriophycideae</taxon>
        <taxon>Chroococcales</taxon>
        <taxon>Microcystaceae</taxon>
        <taxon>Aphanocapsa</taxon>
    </lineage>
</organism>
<dbReference type="SUPFAM" id="SSF55681">
    <property type="entry name" value="Class II aaRS and biotin synthetases"/>
    <property type="match status" value="1"/>
</dbReference>
<dbReference type="PANTHER" id="PTHR43707">
    <property type="entry name" value="HISTIDYL-TRNA SYNTHETASE"/>
    <property type="match status" value="1"/>
</dbReference>
<dbReference type="CDD" id="cd00773">
    <property type="entry name" value="HisRS-like_core"/>
    <property type="match status" value="1"/>
</dbReference>
<dbReference type="InterPro" id="IPR004516">
    <property type="entry name" value="HisRS/HisZ"/>
</dbReference>
<evidence type="ECO:0000256" key="8">
    <source>
        <dbReference type="HAMAP-Rule" id="MF_00125"/>
    </source>
</evidence>
<evidence type="ECO:0000256" key="7">
    <source>
        <dbReference type="ARBA" id="ARBA00025246"/>
    </source>
</evidence>